<dbReference type="OrthoDB" id="412981at2759"/>
<reference evidence="2" key="1">
    <citation type="submission" date="2020-08" db="EMBL/GenBank/DDBJ databases">
        <title>Multicomponent nature underlies the extraordinary mechanical properties of spider dragline silk.</title>
        <authorList>
            <person name="Kono N."/>
            <person name="Nakamura H."/>
            <person name="Mori M."/>
            <person name="Yoshida Y."/>
            <person name="Ohtoshi R."/>
            <person name="Malay A.D."/>
            <person name="Moran D.A.P."/>
            <person name="Tomita M."/>
            <person name="Numata K."/>
            <person name="Arakawa K."/>
        </authorList>
    </citation>
    <scope>NUCLEOTIDE SEQUENCE</scope>
</reference>
<evidence type="ECO:0000313" key="2">
    <source>
        <dbReference type="EMBL" id="GFS63519.1"/>
    </source>
</evidence>
<keyword evidence="2" id="KW-0695">RNA-directed DNA polymerase</keyword>
<keyword evidence="2" id="KW-0808">Transferase</keyword>
<organism evidence="2 3">
    <name type="scientific">Nephila pilipes</name>
    <name type="common">Giant wood spider</name>
    <name type="synonym">Nephila maculata</name>
    <dbReference type="NCBI Taxonomy" id="299642"/>
    <lineage>
        <taxon>Eukaryota</taxon>
        <taxon>Metazoa</taxon>
        <taxon>Ecdysozoa</taxon>
        <taxon>Arthropoda</taxon>
        <taxon>Chelicerata</taxon>
        <taxon>Arachnida</taxon>
        <taxon>Araneae</taxon>
        <taxon>Araneomorphae</taxon>
        <taxon>Entelegynae</taxon>
        <taxon>Araneoidea</taxon>
        <taxon>Nephilidae</taxon>
        <taxon>Nephila</taxon>
    </lineage>
</organism>
<dbReference type="AlphaFoldDB" id="A0A8X6KP64"/>
<dbReference type="EMBL" id="BMAW01094049">
    <property type="protein sequence ID" value="GFS63519.1"/>
    <property type="molecule type" value="Genomic_DNA"/>
</dbReference>
<feature type="compositionally biased region" description="Basic and acidic residues" evidence="1">
    <location>
        <begin position="145"/>
        <end position="155"/>
    </location>
</feature>
<evidence type="ECO:0000256" key="1">
    <source>
        <dbReference type="SAM" id="MobiDB-lite"/>
    </source>
</evidence>
<dbReference type="Proteomes" id="UP000887013">
    <property type="component" value="Unassembled WGS sequence"/>
</dbReference>
<keyword evidence="3" id="KW-1185">Reference proteome</keyword>
<dbReference type="GO" id="GO:0003964">
    <property type="term" value="F:RNA-directed DNA polymerase activity"/>
    <property type="evidence" value="ECO:0007669"/>
    <property type="project" value="UniProtKB-KW"/>
</dbReference>
<feature type="region of interest" description="Disordered" evidence="1">
    <location>
        <begin position="123"/>
        <end position="200"/>
    </location>
</feature>
<feature type="compositionally biased region" description="Polar residues" evidence="1">
    <location>
        <begin position="170"/>
        <end position="200"/>
    </location>
</feature>
<dbReference type="SUPFAM" id="SSF56219">
    <property type="entry name" value="DNase I-like"/>
    <property type="match status" value="1"/>
</dbReference>
<feature type="compositionally biased region" description="Basic and acidic residues" evidence="1">
    <location>
        <begin position="123"/>
        <end position="134"/>
    </location>
</feature>
<name>A0A8X6KP64_NEPPI</name>
<accession>A0A8X6KP64</accession>
<protein>
    <submittedName>
        <fullName evidence="2">RNA-directed DNA polymerase from mobile element jockey</fullName>
    </submittedName>
</protein>
<proteinExistence type="predicted"/>
<comment type="caution">
    <text evidence="2">The sequence shown here is derived from an EMBL/GenBank/DDBJ whole genome shotgun (WGS) entry which is preliminary data.</text>
</comment>
<gene>
    <name evidence="2" type="primary">jockeypol_199</name>
    <name evidence="2" type="ORF">NPIL_686711</name>
</gene>
<sequence length="618" mass="70530">MDTDNVDASNPSLEKAEPNTGESLHFFTKTLNLNATNIELETAKFSSDIFKICIFFDEKLNQLDSIKFNSPHDKSELFEQLNNLLEKARCKFHTLKTNEIVSKVSFFKEVSQAWGMNTENKNEFKEVKKSEKKSSPIKNQQPKRQKTEGTTELKNKFQALSSSDEEMQYIPSSASTQPSNLNQPSTSTPGQIQNQSQEANLDQTKKIKETNIQLNLQKDFPPLPEHATTEYPDVNPAEVQLPTMSQKEPSFSLTDTLENLRNPQVKEIFELLDQAIAIATSNLSKYQKMRAILKIADIIAPNKPTYYPVNQHYQPSTIDLGLAKGIQNISVSTSEDLSSDHNPVYFLVGLDNIIPQPQNQILLTNWSKFNQNLSSAMCGNPLINDLNELDKVFDNFALSIQTAINQSSKGKIIEHPYFNIPFPTRLKIRSKNIRKIWQNTRYPPIKNEINRIQREIKREIYQVKNETWEARLQTSNTEDLSLYKLVKTTKNTPFSIPLLISPRGLVFYSQAKADLFANSLENSFHENAEFYDDDFIEKVERNIIRFQNNQNSPATPKLPSPQEVMDIIEKLNNKKSPGFKAGPEDRQSFRDLQSFPFDDAPKTNLTFVVSLSDLTTAE</sequence>
<evidence type="ECO:0000313" key="3">
    <source>
        <dbReference type="Proteomes" id="UP000887013"/>
    </source>
</evidence>
<keyword evidence="2" id="KW-0548">Nucleotidyltransferase</keyword>
<dbReference type="InterPro" id="IPR036691">
    <property type="entry name" value="Endo/exonu/phosph_ase_sf"/>
</dbReference>